<feature type="binding site" evidence="8">
    <location>
        <position position="211"/>
    </location>
    <ligand>
        <name>Zn(2+)</name>
        <dbReference type="ChEBI" id="CHEBI:29105"/>
        <label>1</label>
        <note>catalytic</note>
    </ligand>
</feature>
<evidence type="ECO:0000313" key="9">
    <source>
        <dbReference type="EMBL" id="MBP1907020.1"/>
    </source>
</evidence>
<comment type="caution">
    <text evidence="9">The sequence shown here is derived from an EMBL/GenBank/DDBJ whole genome shotgun (WGS) entry which is preliminary data.</text>
</comment>
<dbReference type="HAMAP" id="MF_01818">
    <property type="entry name" value="RNase_Z_BN"/>
    <property type="match status" value="1"/>
</dbReference>
<keyword evidence="10" id="KW-1185">Reference proteome</keyword>
<reference evidence="9 10" key="1">
    <citation type="submission" date="2021-03" db="EMBL/GenBank/DDBJ databases">
        <title>Genomic Encyclopedia of Type Strains, Phase IV (KMG-IV): sequencing the most valuable type-strain genomes for metagenomic binning, comparative biology and taxonomic classification.</title>
        <authorList>
            <person name="Goeker M."/>
        </authorList>
    </citation>
    <scope>NUCLEOTIDE SEQUENCE [LARGE SCALE GENOMIC DNA]</scope>
    <source>
        <strain evidence="9 10">DSM 14349</strain>
    </source>
</reference>
<comment type="subunit">
    <text evidence="1 8">Homodimer.</text>
</comment>
<organism evidence="9 10">
    <name type="scientific">Paenibacillus turicensis</name>
    <dbReference type="NCBI Taxonomy" id="160487"/>
    <lineage>
        <taxon>Bacteria</taxon>
        <taxon>Bacillati</taxon>
        <taxon>Bacillota</taxon>
        <taxon>Bacilli</taxon>
        <taxon>Bacillales</taxon>
        <taxon>Paenibacillaceae</taxon>
        <taxon>Paenibacillus</taxon>
    </lineage>
</organism>
<feature type="active site" description="Proton acceptor" evidence="8">
    <location>
        <position position="67"/>
    </location>
</feature>
<keyword evidence="5 8" id="KW-0255">Endonuclease</keyword>
<protein>
    <recommendedName>
        <fullName evidence="8">Ribonuclease Z</fullName>
        <shortName evidence="8">RNase Z</shortName>
        <ecNumber evidence="8">3.1.26.11</ecNumber>
    </recommendedName>
    <alternativeName>
        <fullName evidence="8">tRNA 3 endonuclease</fullName>
    </alternativeName>
    <alternativeName>
        <fullName evidence="8">tRNase Z</fullName>
    </alternativeName>
</protein>
<comment type="catalytic activity">
    <reaction evidence="8">
        <text>Endonucleolytic cleavage of RNA, removing extra 3' nucleotides from tRNA precursor, generating 3' termini of tRNAs. A 3'-hydroxy group is left at the tRNA terminus and a 5'-phosphoryl group is left at the trailer molecule.</text>
        <dbReference type="EC" id="3.1.26.11"/>
    </reaction>
</comment>
<gene>
    <name evidence="8" type="primary">rnz</name>
    <name evidence="9" type="ORF">J2Z32_003685</name>
</gene>
<feature type="binding site" evidence="8">
    <location>
        <position position="211"/>
    </location>
    <ligand>
        <name>Zn(2+)</name>
        <dbReference type="ChEBI" id="CHEBI:29105"/>
        <label>2</label>
        <note>catalytic</note>
    </ligand>
</feature>
<dbReference type="Proteomes" id="UP001519272">
    <property type="component" value="Unassembled WGS sequence"/>
</dbReference>
<dbReference type="Gene3D" id="3.60.15.10">
    <property type="entry name" value="Ribonuclease Z/Hydroxyacylglutathione hydrolase-like"/>
    <property type="match status" value="1"/>
</dbReference>
<keyword evidence="6 8" id="KW-0378">Hydrolase</keyword>
<proteinExistence type="inferred from homology"/>
<comment type="cofactor">
    <cofactor evidence="8">
        <name>Zn(2+)</name>
        <dbReference type="ChEBI" id="CHEBI:29105"/>
    </cofactor>
    <text evidence="8">Binds 2 Zn(2+) ions.</text>
</comment>
<feature type="binding site" evidence="8">
    <location>
        <position position="140"/>
    </location>
    <ligand>
        <name>Zn(2+)</name>
        <dbReference type="ChEBI" id="CHEBI:29105"/>
        <label>1</label>
        <note>catalytic</note>
    </ligand>
</feature>
<keyword evidence="3 8" id="KW-0540">Nuclease</keyword>
<accession>A0ABS4FWR7</accession>
<dbReference type="EC" id="3.1.26.11" evidence="8"/>
<evidence type="ECO:0000256" key="2">
    <source>
        <dbReference type="ARBA" id="ARBA00022694"/>
    </source>
</evidence>
<keyword evidence="2 8" id="KW-0819">tRNA processing</keyword>
<keyword evidence="4 8" id="KW-0479">Metal-binding</keyword>
<dbReference type="NCBIfam" id="TIGR02651">
    <property type="entry name" value="RNase_Z"/>
    <property type="match status" value="1"/>
</dbReference>
<evidence type="ECO:0000256" key="8">
    <source>
        <dbReference type="HAMAP-Rule" id="MF_01818"/>
    </source>
</evidence>
<feature type="binding site" evidence="8">
    <location>
        <position position="269"/>
    </location>
    <ligand>
        <name>Zn(2+)</name>
        <dbReference type="ChEBI" id="CHEBI:29105"/>
        <label>2</label>
        <note>catalytic</note>
    </ligand>
</feature>
<dbReference type="GO" id="GO:0042781">
    <property type="term" value="F:3'-tRNA processing endoribonuclease activity"/>
    <property type="evidence" value="ECO:0007669"/>
    <property type="project" value="UniProtKB-EC"/>
</dbReference>
<evidence type="ECO:0000256" key="4">
    <source>
        <dbReference type="ARBA" id="ARBA00022723"/>
    </source>
</evidence>
<feature type="binding site" evidence="8">
    <location>
        <position position="65"/>
    </location>
    <ligand>
        <name>Zn(2+)</name>
        <dbReference type="ChEBI" id="CHEBI:29105"/>
        <label>1</label>
        <note>catalytic</note>
    </ligand>
</feature>
<dbReference type="InterPro" id="IPR036866">
    <property type="entry name" value="RibonucZ/Hydroxyglut_hydro"/>
</dbReference>
<evidence type="ECO:0000256" key="3">
    <source>
        <dbReference type="ARBA" id="ARBA00022722"/>
    </source>
</evidence>
<dbReference type="PANTHER" id="PTHR46018:SF2">
    <property type="entry name" value="ZINC PHOSPHODIESTERASE ELAC PROTEIN 1"/>
    <property type="match status" value="1"/>
</dbReference>
<dbReference type="SUPFAM" id="SSF56281">
    <property type="entry name" value="Metallo-hydrolase/oxidoreductase"/>
    <property type="match status" value="1"/>
</dbReference>
<comment type="function">
    <text evidence="8">Zinc phosphodiesterase, which displays some tRNA 3'-processing endonuclease activity. Probably involved in tRNA maturation, by removing a 3'-trailer from precursor tRNA.</text>
</comment>
<evidence type="ECO:0000256" key="7">
    <source>
        <dbReference type="ARBA" id="ARBA00022833"/>
    </source>
</evidence>
<evidence type="ECO:0000256" key="1">
    <source>
        <dbReference type="ARBA" id="ARBA00011738"/>
    </source>
</evidence>
<feature type="binding site" evidence="8">
    <location>
        <position position="68"/>
    </location>
    <ligand>
        <name>Zn(2+)</name>
        <dbReference type="ChEBI" id="CHEBI:29105"/>
        <label>2</label>
        <note>catalytic</note>
    </ligand>
</feature>
<feature type="binding site" evidence="8">
    <location>
        <position position="67"/>
    </location>
    <ligand>
        <name>Zn(2+)</name>
        <dbReference type="ChEBI" id="CHEBI:29105"/>
        <label>2</label>
        <note>catalytic</note>
    </ligand>
</feature>
<evidence type="ECO:0000313" key="10">
    <source>
        <dbReference type="Proteomes" id="UP001519272"/>
    </source>
</evidence>
<dbReference type="RefSeq" id="WP_210090610.1">
    <property type="nucleotide sequence ID" value="NZ_JAGGKG010000021.1"/>
</dbReference>
<evidence type="ECO:0000256" key="6">
    <source>
        <dbReference type="ARBA" id="ARBA00022801"/>
    </source>
</evidence>
<dbReference type="CDD" id="cd07717">
    <property type="entry name" value="RNaseZ_ZiPD-like_MBL-fold"/>
    <property type="match status" value="1"/>
</dbReference>
<name>A0ABS4FWR7_9BACL</name>
<dbReference type="PANTHER" id="PTHR46018">
    <property type="entry name" value="ZINC PHOSPHODIESTERASE ELAC PROTEIN 1"/>
    <property type="match status" value="1"/>
</dbReference>
<evidence type="ECO:0000256" key="5">
    <source>
        <dbReference type="ARBA" id="ARBA00022759"/>
    </source>
</evidence>
<keyword evidence="7 8" id="KW-0862">Zinc</keyword>
<dbReference type="NCBIfam" id="NF000801">
    <property type="entry name" value="PRK00055.1-3"/>
    <property type="match status" value="1"/>
</dbReference>
<sequence>MELYFLGTNAGVPSLERNVTSVALRLLEERRSFWLIDCGEATQHQILRSPLKLSKLEKIFVTHLHGDHIFGLPGLISSRAYQGGDTPLQIYGPHGLKAFIESALEISQSHINYELEIIEHEGGAIFEDDRFYVESALLDHRIASYGYRFVEKDQPGKLNMTYLDSLGIKPGPQYGQLKRGECVTAIDGTIVMPSDVLGEPKKGRIVTVLGDTRPCAGVAILAKGANVLVHEATFLHELASTAHTYYHSTATQAAEAAKEAGVKTLYMTHFSSRYKSEEQLEALATEAQHTFPASQLAQEHVLYPIERT</sequence>
<dbReference type="EMBL" id="JAGGKG010000021">
    <property type="protein sequence ID" value="MBP1907020.1"/>
    <property type="molecule type" value="Genomic_DNA"/>
</dbReference>
<dbReference type="Pfam" id="PF23023">
    <property type="entry name" value="Anti-Pycsar_Apyc1"/>
    <property type="match status" value="1"/>
</dbReference>
<feature type="binding site" evidence="8">
    <location>
        <position position="63"/>
    </location>
    <ligand>
        <name>Zn(2+)</name>
        <dbReference type="ChEBI" id="CHEBI:29105"/>
        <label>1</label>
        <note>catalytic</note>
    </ligand>
</feature>
<comment type="similarity">
    <text evidence="8">Belongs to the RNase Z family.</text>
</comment>
<dbReference type="InterPro" id="IPR013471">
    <property type="entry name" value="RNase_Z/BN"/>
</dbReference>